<reference evidence="1 2" key="1">
    <citation type="journal article" date="2011" name="PLoS Genet.">
        <title>Comparative genomic analysis of human fungal pathogens causing paracoccidioidomycosis.</title>
        <authorList>
            <person name="Desjardins C.A."/>
            <person name="Champion M.D."/>
            <person name="Holder J.W."/>
            <person name="Muszewska A."/>
            <person name="Goldberg J."/>
            <person name="Bailao A.M."/>
            <person name="Brigido M.M."/>
            <person name="Ferreira M.E."/>
            <person name="Garcia A.M."/>
            <person name="Grynberg M."/>
            <person name="Gujja S."/>
            <person name="Heiman D.I."/>
            <person name="Henn M.R."/>
            <person name="Kodira C.D."/>
            <person name="Leon-Narvaez H."/>
            <person name="Longo L.V."/>
            <person name="Ma L.J."/>
            <person name="Malavazi I."/>
            <person name="Matsuo A.L."/>
            <person name="Morais F.V."/>
            <person name="Pereira M."/>
            <person name="Rodriguez-Brito S."/>
            <person name="Sakthikumar S."/>
            <person name="Salem-Izacc S.M."/>
            <person name="Sykes S.M."/>
            <person name="Teixeira M.M."/>
            <person name="Vallejo M.C."/>
            <person name="Walter M.E."/>
            <person name="Yandava C."/>
            <person name="Young S."/>
            <person name="Zeng Q."/>
            <person name="Zucker J."/>
            <person name="Felipe M.S."/>
            <person name="Goldman G.H."/>
            <person name="Haas B.J."/>
            <person name="McEwen J.G."/>
            <person name="Nino-Vega G."/>
            <person name="Puccia R."/>
            <person name="San-Blas G."/>
            <person name="Soares C.M."/>
            <person name="Birren B.W."/>
            <person name="Cuomo C.A."/>
        </authorList>
    </citation>
    <scope>NUCLEOTIDE SEQUENCE [LARGE SCALE GENOMIC DNA]</scope>
    <source>
        <strain evidence="1 2">Pb18</strain>
    </source>
</reference>
<proteinExistence type="predicted"/>
<accession>C1GGK9</accession>
<dbReference type="EMBL" id="KN275964">
    <property type="protein sequence ID" value="EEH50367.2"/>
    <property type="molecule type" value="Genomic_DNA"/>
</dbReference>
<gene>
    <name evidence="1" type="ORF">PADG_06446</name>
</gene>
<dbReference type="AlphaFoldDB" id="C1GGK9"/>
<dbReference type="HOGENOM" id="CLU_2655166_0_0_1"/>
<dbReference type="InParanoid" id="C1GGK9"/>
<dbReference type="GeneID" id="22585169"/>
<evidence type="ECO:0000313" key="2">
    <source>
        <dbReference type="Proteomes" id="UP000001628"/>
    </source>
</evidence>
<dbReference type="VEuPathDB" id="FungiDB:PADG_06446"/>
<organism evidence="1 2">
    <name type="scientific">Paracoccidioides brasiliensis (strain Pb18)</name>
    <dbReference type="NCBI Taxonomy" id="502780"/>
    <lineage>
        <taxon>Eukaryota</taxon>
        <taxon>Fungi</taxon>
        <taxon>Dikarya</taxon>
        <taxon>Ascomycota</taxon>
        <taxon>Pezizomycotina</taxon>
        <taxon>Eurotiomycetes</taxon>
        <taxon>Eurotiomycetidae</taxon>
        <taxon>Onygenales</taxon>
        <taxon>Ajellomycetaceae</taxon>
        <taxon>Paracoccidioides</taxon>
    </lineage>
</organism>
<evidence type="ECO:0000313" key="1">
    <source>
        <dbReference type="EMBL" id="EEH50367.2"/>
    </source>
</evidence>
<dbReference type="RefSeq" id="XP_010761746.1">
    <property type="nucleotide sequence ID" value="XM_010763444.1"/>
</dbReference>
<dbReference type="KEGG" id="pbn:PADG_06446"/>
<keyword evidence="2" id="KW-1185">Reference proteome</keyword>
<dbReference type="Proteomes" id="UP000001628">
    <property type="component" value="Unassembled WGS sequence"/>
</dbReference>
<protein>
    <submittedName>
        <fullName evidence="1">Uncharacterized protein</fullName>
    </submittedName>
</protein>
<sequence length="76" mass="8391">MLARISSVFQLNRRRHIFLDSGERPMSEGAIMTTDGLQENAMIDKAKGDSPQDVIFAHASMVNGSQACLLLRRKTG</sequence>
<name>C1GGK9_PARBD</name>